<dbReference type="InterPro" id="IPR003848">
    <property type="entry name" value="DUF218"/>
</dbReference>
<name>A0A7Z0D938_9ACTN</name>
<gene>
    <name evidence="3" type="ORF">GGQ54_001586</name>
</gene>
<feature type="domain" description="DUF218" evidence="2">
    <location>
        <begin position="158"/>
        <end position="303"/>
    </location>
</feature>
<evidence type="ECO:0000256" key="1">
    <source>
        <dbReference type="SAM" id="Phobius"/>
    </source>
</evidence>
<dbReference type="EMBL" id="JACBZS010000001">
    <property type="protein sequence ID" value="NYI71026.1"/>
    <property type="molecule type" value="Genomic_DNA"/>
</dbReference>
<feature type="transmembrane region" description="Helical" evidence="1">
    <location>
        <begin position="121"/>
        <end position="146"/>
    </location>
</feature>
<keyword evidence="1" id="KW-0472">Membrane</keyword>
<protein>
    <submittedName>
        <fullName evidence="3">Uncharacterized SAM-binding protein YcdF (DUF218 family)</fullName>
    </submittedName>
</protein>
<proteinExistence type="predicted"/>
<evidence type="ECO:0000313" key="4">
    <source>
        <dbReference type="Proteomes" id="UP000527616"/>
    </source>
</evidence>
<keyword evidence="4" id="KW-1185">Reference proteome</keyword>
<feature type="transmembrane region" description="Helical" evidence="1">
    <location>
        <begin position="312"/>
        <end position="334"/>
    </location>
</feature>
<feature type="transmembrane region" description="Helical" evidence="1">
    <location>
        <begin position="24"/>
        <end position="42"/>
    </location>
</feature>
<dbReference type="InterPro" id="IPR014729">
    <property type="entry name" value="Rossmann-like_a/b/a_fold"/>
</dbReference>
<feature type="transmembrane region" description="Helical" evidence="1">
    <location>
        <begin position="54"/>
        <end position="81"/>
    </location>
</feature>
<dbReference type="RefSeq" id="WP_179444903.1">
    <property type="nucleotide sequence ID" value="NZ_JACBZS010000001.1"/>
</dbReference>
<dbReference type="GO" id="GO:0000270">
    <property type="term" value="P:peptidoglycan metabolic process"/>
    <property type="evidence" value="ECO:0007669"/>
    <property type="project" value="TreeGrafter"/>
</dbReference>
<reference evidence="3 4" key="1">
    <citation type="submission" date="2020-07" db="EMBL/GenBank/DDBJ databases">
        <title>Sequencing the genomes of 1000 actinobacteria strains.</title>
        <authorList>
            <person name="Klenk H.-P."/>
        </authorList>
    </citation>
    <scope>NUCLEOTIDE SEQUENCE [LARGE SCALE GENOMIC DNA]</scope>
    <source>
        <strain evidence="3 4">DSM 103164</strain>
    </source>
</reference>
<evidence type="ECO:0000259" key="2">
    <source>
        <dbReference type="Pfam" id="PF02698"/>
    </source>
</evidence>
<keyword evidence="1" id="KW-1133">Transmembrane helix</keyword>
<feature type="transmembrane region" description="Helical" evidence="1">
    <location>
        <begin position="93"/>
        <end position="115"/>
    </location>
</feature>
<dbReference type="Gene3D" id="3.40.50.620">
    <property type="entry name" value="HUPs"/>
    <property type="match status" value="1"/>
</dbReference>
<dbReference type="AlphaFoldDB" id="A0A7Z0D938"/>
<dbReference type="GO" id="GO:0005886">
    <property type="term" value="C:plasma membrane"/>
    <property type="evidence" value="ECO:0007669"/>
    <property type="project" value="TreeGrafter"/>
</dbReference>
<sequence length="342" mass="36143">MFWVPAAAFAIAAIWSWRVDPRQLRIGVFAVFAAGFGVLALASSDVGIASEVAAALVLAAVLVLPVAVVAAALFLIVNGLIMVRKERLTLGNLVSLVTGVGMLVLIGVTLAMISLGSITAALAILIILVVGYLAFVFVCFAAYSFIYSRRSLRSKQIDAIAVLGSRVVNGRVPPLLAARLARAEQIYRAQLGAGHPAPLLVPSGGQGSDESEPEGAAMGNYLVAHGVPSTDVVPETAAATTEQNLIFSRRLVDELRPGGTMVVVTNDYHAFRTALQARRLRIDTHAVGAPTARYFLPSAYLREFVAVLRQNWLLHAVVIAALALGVFGLLIISLSPLGFQPN</sequence>
<dbReference type="PANTHER" id="PTHR30336">
    <property type="entry name" value="INNER MEMBRANE PROTEIN, PROBABLE PERMEASE"/>
    <property type="match status" value="1"/>
</dbReference>
<organism evidence="3 4">
    <name type="scientific">Naumannella cuiyingiana</name>
    <dbReference type="NCBI Taxonomy" id="1347891"/>
    <lineage>
        <taxon>Bacteria</taxon>
        <taxon>Bacillati</taxon>
        <taxon>Actinomycetota</taxon>
        <taxon>Actinomycetes</taxon>
        <taxon>Propionibacteriales</taxon>
        <taxon>Propionibacteriaceae</taxon>
        <taxon>Naumannella</taxon>
    </lineage>
</organism>
<dbReference type="GO" id="GO:0043164">
    <property type="term" value="P:Gram-negative-bacterium-type cell wall biogenesis"/>
    <property type="evidence" value="ECO:0007669"/>
    <property type="project" value="TreeGrafter"/>
</dbReference>
<accession>A0A7Z0D938</accession>
<dbReference type="Proteomes" id="UP000527616">
    <property type="component" value="Unassembled WGS sequence"/>
</dbReference>
<dbReference type="CDD" id="cd06259">
    <property type="entry name" value="YdcF-like"/>
    <property type="match status" value="1"/>
</dbReference>
<dbReference type="PANTHER" id="PTHR30336:SF18">
    <property type="entry name" value="MEMBRANE PROTEIN"/>
    <property type="match status" value="1"/>
</dbReference>
<keyword evidence="1" id="KW-0812">Transmembrane</keyword>
<comment type="caution">
    <text evidence="3">The sequence shown here is derived from an EMBL/GenBank/DDBJ whole genome shotgun (WGS) entry which is preliminary data.</text>
</comment>
<dbReference type="Pfam" id="PF02698">
    <property type="entry name" value="DUF218"/>
    <property type="match status" value="1"/>
</dbReference>
<dbReference type="InterPro" id="IPR051599">
    <property type="entry name" value="Cell_Envelope_Assoc"/>
</dbReference>
<evidence type="ECO:0000313" key="3">
    <source>
        <dbReference type="EMBL" id="NYI71026.1"/>
    </source>
</evidence>